<reference evidence="1" key="1">
    <citation type="submission" date="2023-10" db="EMBL/GenBank/DDBJ databases">
        <title>Genome assemblies of two species of porcelain crab, Petrolisthes cinctipes and Petrolisthes manimaculis (Anomura: Porcellanidae).</title>
        <authorList>
            <person name="Angst P."/>
        </authorList>
    </citation>
    <scope>NUCLEOTIDE SEQUENCE</scope>
    <source>
        <strain evidence="1">PB745_01</strain>
        <tissue evidence="1">Gill</tissue>
    </source>
</reference>
<protein>
    <submittedName>
        <fullName evidence="1">Uncharacterized protein</fullName>
    </submittedName>
</protein>
<accession>A0AAE1ERZ6</accession>
<sequence length="79" mass="8113">MLGRHAIQSREASWGVGGAVEKGPQPTLNFFDIVECTTVKPNTEDDEGCLHRTGQARVACVLGGEAGEAAVSVDSGGNG</sequence>
<evidence type="ECO:0000313" key="2">
    <source>
        <dbReference type="Proteomes" id="UP001286313"/>
    </source>
</evidence>
<dbReference type="AlphaFoldDB" id="A0AAE1ERZ6"/>
<keyword evidence="2" id="KW-1185">Reference proteome</keyword>
<name>A0AAE1ERZ6_PETCI</name>
<comment type="caution">
    <text evidence="1">The sequence shown here is derived from an EMBL/GenBank/DDBJ whole genome shotgun (WGS) entry which is preliminary data.</text>
</comment>
<proteinExistence type="predicted"/>
<organism evidence="1 2">
    <name type="scientific">Petrolisthes cinctipes</name>
    <name type="common">Flat porcelain crab</name>
    <dbReference type="NCBI Taxonomy" id="88211"/>
    <lineage>
        <taxon>Eukaryota</taxon>
        <taxon>Metazoa</taxon>
        <taxon>Ecdysozoa</taxon>
        <taxon>Arthropoda</taxon>
        <taxon>Crustacea</taxon>
        <taxon>Multicrustacea</taxon>
        <taxon>Malacostraca</taxon>
        <taxon>Eumalacostraca</taxon>
        <taxon>Eucarida</taxon>
        <taxon>Decapoda</taxon>
        <taxon>Pleocyemata</taxon>
        <taxon>Anomura</taxon>
        <taxon>Galatheoidea</taxon>
        <taxon>Porcellanidae</taxon>
        <taxon>Petrolisthes</taxon>
    </lineage>
</organism>
<dbReference type="Proteomes" id="UP001286313">
    <property type="component" value="Unassembled WGS sequence"/>
</dbReference>
<dbReference type="EMBL" id="JAWQEG010004771">
    <property type="protein sequence ID" value="KAK3860300.1"/>
    <property type="molecule type" value="Genomic_DNA"/>
</dbReference>
<gene>
    <name evidence="1" type="ORF">Pcinc_033640</name>
</gene>
<evidence type="ECO:0000313" key="1">
    <source>
        <dbReference type="EMBL" id="KAK3860300.1"/>
    </source>
</evidence>